<keyword evidence="2" id="KW-1185">Reference proteome</keyword>
<dbReference type="PANTHER" id="PTHR43649">
    <property type="entry name" value="ARABINOSE-BINDING PROTEIN-RELATED"/>
    <property type="match status" value="1"/>
</dbReference>
<dbReference type="SUPFAM" id="SSF53850">
    <property type="entry name" value="Periplasmic binding protein-like II"/>
    <property type="match status" value="1"/>
</dbReference>
<dbReference type="EMBL" id="BDQX01000423">
    <property type="protein sequence ID" value="GBG11581.1"/>
    <property type="molecule type" value="Genomic_DNA"/>
</dbReference>
<evidence type="ECO:0000313" key="2">
    <source>
        <dbReference type="Proteomes" id="UP000245202"/>
    </source>
</evidence>
<dbReference type="Proteomes" id="UP000245202">
    <property type="component" value="Unassembled WGS sequence"/>
</dbReference>
<comment type="caution">
    <text evidence="1">The sequence shown here is derived from an EMBL/GenBank/DDBJ whole genome shotgun (WGS) entry which is preliminary data.</text>
</comment>
<dbReference type="InterPro" id="IPR050490">
    <property type="entry name" value="Bact_solute-bd_prot1"/>
</dbReference>
<dbReference type="Gene3D" id="3.40.190.10">
    <property type="entry name" value="Periplasmic binding protein-like II"/>
    <property type="match status" value="2"/>
</dbReference>
<gene>
    <name evidence="1" type="ORF">PAT3040_06410</name>
</gene>
<dbReference type="Pfam" id="PF01547">
    <property type="entry name" value="SBP_bac_1"/>
    <property type="match status" value="1"/>
</dbReference>
<accession>A0A2R5F5G1</accession>
<protein>
    <recommendedName>
        <fullName evidence="3">Sugar ABC transporter substrate-binding protein</fullName>
    </recommendedName>
</protein>
<evidence type="ECO:0000313" key="1">
    <source>
        <dbReference type="EMBL" id="GBG11581.1"/>
    </source>
</evidence>
<proteinExistence type="predicted"/>
<name>A0A2R5F5G1_9BACL</name>
<reference evidence="1 2" key="1">
    <citation type="submission" date="2017-08" db="EMBL/GenBank/DDBJ databases">
        <title>Substantial Increase in Enzyme Production by Combined Drug-Resistance Mutations in Paenibacillus agaridevorans.</title>
        <authorList>
            <person name="Tanaka Y."/>
            <person name="Funane K."/>
            <person name="Hosaka T."/>
            <person name="Shiwa Y."/>
            <person name="Fujita N."/>
            <person name="Miyazaki T."/>
            <person name="Yoshikawa H."/>
            <person name="Murakami K."/>
            <person name="Kasahara K."/>
            <person name="Inaoka T."/>
            <person name="Hiraga Y."/>
            <person name="Ochi K."/>
        </authorList>
    </citation>
    <scope>NUCLEOTIDE SEQUENCE [LARGE SCALE GENOMIC DNA]</scope>
    <source>
        <strain evidence="1 2">T-3040</strain>
    </source>
</reference>
<evidence type="ECO:0008006" key="3">
    <source>
        <dbReference type="Google" id="ProtNLM"/>
    </source>
</evidence>
<dbReference type="AlphaFoldDB" id="A0A2R5F5G1"/>
<sequence length="439" mass="48050">MPLILMTTAVALYGCSSGNNGQGPVASQGGSNNSGSESPKPNVTLKYASWMSKGEDKPIIEAFMKANPHIKVEEEVIDGGQYSQMLQTRILSDDAPDVYLLPFNQYTQYATEGHLYDLSNEPGMQLMIDNPLVDQAFQINGKRFGFMVNAGTPVSPIYYNKKIFEKYNLDVPTNAEEFLAVNQTLKDNGVEPLVFGAKDAWTLSGTLYTAIFRSYALPKTDGDIFYALAKGDVKPSEVIDYPLQFIADLVKQGYVSEASSTLTYDQSVQYFADGKAAMLPQGTWVPTLDPIVNADSASFELGAFMPPVPRADGIIHAMSNGDRMLVVSANTKHPEEAKALFNFFVNPDNLKPYLEEQSLFTVLKGLDIQTAPVLQDYVNGFSADDVSVVIGSRSAVTPAFSKEVDISLQNILVGSSVEAELKRLDEEFGKTKDQMVVKE</sequence>
<organism evidence="1 2">
    <name type="scientific">Paenibacillus agaridevorans</name>
    <dbReference type="NCBI Taxonomy" id="171404"/>
    <lineage>
        <taxon>Bacteria</taxon>
        <taxon>Bacillati</taxon>
        <taxon>Bacillota</taxon>
        <taxon>Bacilli</taxon>
        <taxon>Bacillales</taxon>
        <taxon>Paenibacillaceae</taxon>
        <taxon>Paenibacillus</taxon>
    </lineage>
</organism>
<dbReference type="InterPro" id="IPR006059">
    <property type="entry name" value="SBP"/>
</dbReference>